<dbReference type="InterPro" id="IPR036390">
    <property type="entry name" value="WH_DNA-bd_sf"/>
</dbReference>
<dbReference type="Proteomes" id="UP000637643">
    <property type="component" value="Unassembled WGS sequence"/>
</dbReference>
<keyword evidence="3" id="KW-0238">DNA-binding</keyword>
<evidence type="ECO:0000259" key="2">
    <source>
        <dbReference type="Pfam" id="PF13280"/>
    </source>
</evidence>
<dbReference type="RefSeq" id="WP_189029951.1">
    <property type="nucleotide sequence ID" value="NZ_BMKR01000030.1"/>
</dbReference>
<name>A0A917CUN7_9BACL</name>
<dbReference type="Gene3D" id="1.10.10.10">
    <property type="entry name" value="Winged helix-like DNA-binding domain superfamily/Winged helix DNA-binding domain"/>
    <property type="match status" value="1"/>
</dbReference>
<dbReference type="SUPFAM" id="SSF46785">
    <property type="entry name" value="Winged helix' DNA-binding domain"/>
    <property type="match status" value="1"/>
</dbReference>
<evidence type="ECO:0000313" key="3">
    <source>
        <dbReference type="EMBL" id="GGG00195.1"/>
    </source>
</evidence>
<reference evidence="3" key="1">
    <citation type="journal article" date="2014" name="Int. J. Syst. Evol. Microbiol.">
        <title>Complete genome sequence of Corynebacterium casei LMG S-19264T (=DSM 44701T), isolated from a smear-ripened cheese.</title>
        <authorList>
            <consortium name="US DOE Joint Genome Institute (JGI-PGF)"/>
            <person name="Walter F."/>
            <person name="Albersmeier A."/>
            <person name="Kalinowski J."/>
            <person name="Ruckert C."/>
        </authorList>
    </citation>
    <scope>NUCLEOTIDE SEQUENCE</scope>
    <source>
        <strain evidence="3">CGMCC 1.16134</strain>
    </source>
</reference>
<dbReference type="InterPro" id="IPR013196">
    <property type="entry name" value="HTH_11"/>
</dbReference>
<dbReference type="InterPro" id="IPR051534">
    <property type="entry name" value="CBASS_pafABC_assoc_protein"/>
</dbReference>
<gene>
    <name evidence="3" type="ORF">GCM10010912_51340</name>
</gene>
<sequence>MPKNDNMLAILWMLNSGIKMTAKQISEKLEINIRTVYRYIDALCASGVPIISDTGHNGGYSLLNNFIKAPLLFDIEEKKALLQAAVFAKEAGYPLSEALGNATSKLKMYSNQEQESILSRHLAGFDVINRMGDPSVQPALVELEQAVANEFSVEIDYRTSHEEQPENRVIDPYGMVYWNNKWYTIAFCHLRNEIRSFRVERILQIKRTQIRFKRSKAFSAREFFMQNLLPDLVGKDGLIPLIIGGRSESLDDLCLHWFLGHHLKERTTNQAIFLLEEKSIHTYIPYFLLSYGKSIHVIEPQSLKDKLVDVVSELMEYYQIQ</sequence>
<comment type="caution">
    <text evidence="3">The sequence shown here is derived from an EMBL/GenBank/DDBJ whole genome shotgun (WGS) entry which is preliminary data.</text>
</comment>
<feature type="domain" description="WYL" evidence="2">
    <location>
        <begin position="139"/>
        <end position="206"/>
    </location>
</feature>
<dbReference type="InterPro" id="IPR036388">
    <property type="entry name" value="WH-like_DNA-bd_sf"/>
</dbReference>
<evidence type="ECO:0000313" key="4">
    <source>
        <dbReference type="Proteomes" id="UP000637643"/>
    </source>
</evidence>
<accession>A0A917CUN7</accession>
<dbReference type="EMBL" id="BMKR01000030">
    <property type="protein sequence ID" value="GGG00195.1"/>
    <property type="molecule type" value="Genomic_DNA"/>
</dbReference>
<dbReference type="PANTHER" id="PTHR34580:SF3">
    <property type="entry name" value="PROTEIN PAFB"/>
    <property type="match status" value="1"/>
</dbReference>
<protein>
    <submittedName>
        <fullName evidence="3">DNA-binding transcriptional regulator</fullName>
    </submittedName>
</protein>
<reference evidence="3" key="2">
    <citation type="submission" date="2020-09" db="EMBL/GenBank/DDBJ databases">
        <authorList>
            <person name="Sun Q."/>
            <person name="Zhou Y."/>
        </authorList>
    </citation>
    <scope>NUCLEOTIDE SEQUENCE</scope>
    <source>
        <strain evidence="3">CGMCC 1.16134</strain>
    </source>
</reference>
<organism evidence="3 4">
    <name type="scientific">Paenibacillus albidus</name>
    <dbReference type="NCBI Taxonomy" id="2041023"/>
    <lineage>
        <taxon>Bacteria</taxon>
        <taxon>Bacillati</taxon>
        <taxon>Bacillota</taxon>
        <taxon>Bacilli</taxon>
        <taxon>Bacillales</taxon>
        <taxon>Paenibacillaceae</taxon>
        <taxon>Paenibacillus</taxon>
    </lineage>
</organism>
<dbReference type="AlphaFoldDB" id="A0A917CUN7"/>
<dbReference type="Pfam" id="PF13280">
    <property type="entry name" value="WYL"/>
    <property type="match status" value="1"/>
</dbReference>
<proteinExistence type="predicted"/>
<dbReference type="PROSITE" id="PS52050">
    <property type="entry name" value="WYL"/>
    <property type="match status" value="1"/>
</dbReference>
<dbReference type="PANTHER" id="PTHR34580">
    <property type="match status" value="1"/>
</dbReference>
<dbReference type="GO" id="GO:0003677">
    <property type="term" value="F:DNA binding"/>
    <property type="evidence" value="ECO:0007669"/>
    <property type="project" value="UniProtKB-KW"/>
</dbReference>
<evidence type="ECO:0000259" key="1">
    <source>
        <dbReference type="Pfam" id="PF08279"/>
    </source>
</evidence>
<feature type="domain" description="Helix-turn-helix type 11" evidence="1">
    <location>
        <begin position="8"/>
        <end position="60"/>
    </location>
</feature>
<keyword evidence="4" id="KW-1185">Reference proteome</keyword>
<dbReference type="Pfam" id="PF08279">
    <property type="entry name" value="HTH_11"/>
    <property type="match status" value="1"/>
</dbReference>
<dbReference type="InterPro" id="IPR026881">
    <property type="entry name" value="WYL_dom"/>
</dbReference>